<gene>
    <name evidence="2" type="ORF">HNR53_002421</name>
</gene>
<dbReference type="InterPro" id="IPR001736">
    <property type="entry name" value="PLipase_D/transphosphatidylase"/>
</dbReference>
<dbReference type="AlphaFoldDB" id="A0A7X0LVA9"/>
<dbReference type="SUPFAM" id="SSF56024">
    <property type="entry name" value="Phospholipase D/nuclease"/>
    <property type="match status" value="1"/>
</dbReference>
<dbReference type="PROSITE" id="PS50035">
    <property type="entry name" value="PLD"/>
    <property type="match status" value="1"/>
</dbReference>
<organism evidence="2 3">
    <name type="scientific">Bacillus benzoevorans</name>
    <dbReference type="NCBI Taxonomy" id="1456"/>
    <lineage>
        <taxon>Bacteria</taxon>
        <taxon>Bacillati</taxon>
        <taxon>Bacillota</taxon>
        <taxon>Bacilli</taxon>
        <taxon>Bacillales</taxon>
        <taxon>Bacillaceae</taxon>
        <taxon>Bacillus</taxon>
    </lineage>
</organism>
<name>A0A7X0LVA9_9BACI</name>
<dbReference type="GO" id="GO:0006793">
    <property type="term" value="P:phosphorus metabolic process"/>
    <property type="evidence" value="ECO:0007669"/>
    <property type="project" value="UniProtKB-ARBA"/>
</dbReference>
<sequence length="422" mass="49957">MNTYYRTYNDVPKQLWKRHVRGSSLVLLEKLMDELTGAKRIFISFFLYNNPFLHKFLEDMSEQGCEIYIYSIPLDGYDAAVKQLYKRDYSEENSVNFSKFDYAQRTYNRISNNNQNISLKIFPHTYIWYKVKFNRGKNLFSLHNKSIMAEFENSVKCISSSCNFAFGDPPHSDSFIVIEGKNTDAEKMFKKYFSILDKLSYSINEYIDFRKTYYDFDYIVNPVNLEDTYSLDYFTAPFIKYNGIGSNHYVQEQIIKFIKSAQNQIYICAQHINDIESFDENAASIVQCLIDMDKNVVIKVLKQTRPENQKQGDRTVSTEEALKKCSNVSQKYWTPTIHDKFIIVDDKKMLFTTANFTPTAFAWEENHLMSYEVVRKDGRKETVKRRNTFSEVNSFHFIEDKNLVEKYIKHFENLWNKSAFIE</sequence>
<dbReference type="EMBL" id="JACHGK010000007">
    <property type="protein sequence ID" value="MBB6445796.1"/>
    <property type="molecule type" value="Genomic_DNA"/>
</dbReference>
<reference evidence="2 3" key="1">
    <citation type="submission" date="2020-08" db="EMBL/GenBank/DDBJ databases">
        <title>Genomic Encyclopedia of Type Strains, Phase IV (KMG-IV): sequencing the most valuable type-strain genomes for metagenomic binning, comparative biology and taxonomic classification.</title>
        <authorList>
            <person name="Goeker M."/>
        </authorList>
    </citation>
    <scope>NUCLEOTIDE SEQUENCE [LARGE SCALE GENOMIC DNA]</scope>
    <source>
        <strain evidence="2 3">DSM 5391</strain>
    </source>
</reference>
<dbReference type="InterPro" id="IPR025202">
    <property type="entry name" value="PLD-like_dom"/>
</dbReference>
<dbReference type="RefSeq" id="WP_184526149.1">
    <property type="nucleotide sequence ID" value="NZ_JACHGK010000007.1"/>
</dbReference>
<dbReference type="Pfam" id="PF13091">
    <property type="entry name" value="PLDc_2"/>
    <property type="match status" value="1"/>
</dbReference>
<accession>A0A7X0LVA9</accession>
<evidence type="ECO:0000313" key="2">
    <source>
        <dbReference type="EMBL" id="MBB6445796.1"/>
    </source>
</evidence>
<evidence type="ECO:0000259" key="1">
    <source>
        <dbReference type="PROSITE" id="PS50035"/>
    </source>
</evidence>
<protein>
    <submittedName>
        <fullName evidence="2">Phosphatidylserine/phosphatidylglycerophosphate/ cardiolipin synthase-like enzyme</fullName>
    </submittedName>
</protein>
<dbReference type="GO" id="GO:0003824">
    <property type="term" value="F:catalytic activity"/>
    <property type="evidence" value="ECO:0007669"/>
    <property type="project" value="InterPro"/>
</dbReference>
<comment type="caution">
    <text evidence="2">The sequence shown here is derived from an EMBL/GenBank/DDBJ whole genome shotgun (WGS) entry which is preliminary data.</text>
</comment>
<dbReference type="Proteomes" id="UP000531594">
    <property type="component" value="Unassembled WGS sequence"/>
</dbReference>
<feature type="domain" description="PLD phosphodiesterase" evidence="1">
    <location>
        <begin position="333"/>
        <end position="360"/>
    </location>
</feature>
<dbReference type="Gene3D" id="3.30.870.10">
    <property type="entry name" value="Endonuclease Chain A"/>
    <property type="match status" value="1"/>
</dbReference>
<keyword evidence="3" id="KW-1185">Reference proteome</keyword>
<evidence type="ECO:0000313" key="3">
    <source>
        <dbReference type="Proteomes" id="UP000531594"/>
    </source>
</evidence>
<proteinExistence type="predicted"/>